<evidence type="ECO:0000313" key="3">
    <source>
        <dbReference type="EMBL" id="CAI4006784.1"/>
    </source>
</evidence>
<protein>
    <submittedName>
        <fullName evidence="3">Uncharacterized protein</fullName>
    </submittedName>
</protein>
<dbReference type="EMBL" id="CAMXCT030003891">
    <property type="protein sequence ID" value="CAL4794096.1"/>
    <property type="molecule type" value="Genomic_DNA"/>
</dbReference>
<evidence type="ECO:0000313" key="4">
    <source>
        <dbReference type="EMBL" id="CAL1160159.1"/>
    </source>
</evidence>
<dbReference type="Proteomes" id="UP001152797">
    <property type="component" value="Unassembled WGS sequence"/>
</dbReference>
<evidence type="ECO:0000256" key="2">
    <source>
        <dbReference type="SAM" id="MobiDB-lite"/>
    </source>
</evidence>
<dbReference type="AlphaFoldDB" id="A0A9P1DCZ9"/>
<comment type="caution">
    <text evidence="3">The sequence shown here is derived from an EMBL/GenBank/DDBJ whole genome shotgun (WGS) entry which is preliminary data.</text>
</comment>
<evidence type="ECO:0000256" key="1">
    <source>
        <dbReference type="SAM" id="Coils"/>
    </source>
</evidence>
<feature type="compositionally biased region" description="Low complexity" evidence="2">
    <location>
        <begin position="86"/>
        <end position="103"/>
    </location>
</feature>
<reference evidence="3" key="1">
    <citation type="submission" date="2022-10" db="EMBL/GenBank/DDBJ databases">
        <authorList>
            <person name="Chen Y."/>
            <person name="Dougan E. K."/>
            <person name="Chan C."/>
            <person name="Rhodes N."/>
            <person name="Thang M."/>
        </authorList>
    </citation>
    <scope>NUCLEOTIDE SEQUENCE</scope>
</reference>
<dbReference type="EMBL" id="CAMXCT020003891">
    <property type="protein sequence ID" value="CAL1160159.1"/>
    <property type="molecule type" value="Genomic_DNA"/>
</dbReference>
<feature type="compositionally biased region" description="Low complexity" evidence="2">
    <location>
        <begin position="22"/>
        <end position="37"/>
    </location>
</feature>
<feature type="coiled-coil region" evidence="1">
    <location>
        <begin position="241"/>
        <end position="359"/>
    </location>
</feature>
<organism evidence="3">
    <name type="scientific">Cladocopium goreaui</name>
    <dbReference type="NCBI Taxonomy" id="2562237"/>
    <lineage>
        <taxon>Eukaryota</taxon>
        <taxon>Sar</taxon>
        <taxon>Alveolata</taxon>
        <taxon>Dinophyceae</taxon>
        <taxon>Suessiales</taxon>
        <taxon>Symbiodiniaceae</taxon>
        <taxon>Cladocopium</taxon>
    </lineage>
</organism>
<proteinExistence type="predicted"/>
<dbReference type="Gene3D" id="1.10.287.1490">
    <property type="match status" value="1"/>
</dbReference>
<keyword evidence="5" id="KW-1185">Reference proteome</keyword>
<name>A0A9P1DCZ9_9DINO</name>
<feature type="compositionally biased region" description="Basic and acidic residues" evidence="2">
    <location>
        <begin position="106"/>
        <end position="115"/>
    </location>
</feature>
<sequence>MKQPRYSLPLSPVLQRTGSTGPAPVVSASAASRLVSPTTRGAVPGPRRSPWSQPEKASPSPRRSPRLQWKTEREIKSPSPSPKIDTGNTGNTGNSTGTTGITGLLPKREKGREMRAASAESLSPEKTAGKSPWPILLGSRQGSFSSFSGDTISYGLRRSNGWAALQCQEVMQTMEPFRQSLQLVLSDPRSADLQHLHSQCKLMVAAANGLQQALESEKCRSWHDVAAGSLCGRLAHPPRELQAVRAEVEDLKAQVNALERSARADDLEQVAAQLRKRVAELQEEEAHPPRELQAVRAEVEDLKAQVNALERSARADDLEQVAAQLRKRVAELQEEEARSAALREECRELRLQIAELVGQTLPSEGPQQCLELRERLKKLQEMTQSTHSHQRLQDELTVKDV</sequence>
<reference evidence="4" key="2">
    <citation type="submission" date="2024-04" db="EMBL/GenBank/DDBJ databases">
        <authorList>
            <person name="Chen Y."/>
            <person name="Shah S."/>
            <person name="Dougan E. K."/>
            <person name="Thang M."/>
            <person name="Chan C."/>
        </authorList>
    </citation>
    <scope>NUCLEOTIDE SEQUENCE [LARGE SCALE GENOMIC DNA]</scope>
</reference>
<accession>A0A9P1DCZ9</accession>
<feature type="region of interest" description="Disordered" evidence="2">
    <location>
        <begin position="1"/>
        <end position="133"/>
    </location>
</feature>
<evidence type="ECO:0000313" key="5">
    <source>
        <dbReference type="Proteomes" id="UP001152797"/>
    </source>
</evidence>
<keyword evidence="1" id="KW-0175">Coiled coil</keyword>
<dbReference type="EMBL" id="CAMXCT010003891">
    <property type="protein sequence ID" value="CAI4006784.1"/>
    <property type="molecule type" value="Genomic_DNA"/>
</dbReference>
<gene>
    <name evidence="3" type="ORF">C1SCF055_LOCUS32394</name>
</gene>
<feature type="compositionally biased region" description="Basic and acidic residues" evidence="2">
    <location>
        <begin position="391"/>
        <end position="401"/>
    </location>
</feature>
<feature type="region of interest" description="Disordered" evidence="2">
    <location>
        <begin position="381"/>
        <end position="401"/>
    </location>
</feature>